<dbReference type="InterPro" id="IPR001709">
    <property type="entry name" value="Flavoprot_Pyr_Nucl_cyt_Rdtase"/>
</dbReference>
<dbReference type="GO" id="GO:0090524">
    <property type="term" value="F:cytochrome-b5 reductase activity, acting on NADH"/>
    <property type="evidence" value="ECO:0007669"/>
    <property type="project" value="UniProtKB-EC"/>
</dbReference>
<dbReference type="InterPro" id="IPR008333">
    <property type="entry name" value="Cbr1-like_FAD-bd_dom"/>
</dbReference>
<keyword evidence="3 6" id="KW-0274">FAD</keyword>
<dbReference type="InterPro" id="IPR039261">
    <property type="entry name" value="FNR_nucleotide-bd"/>
</dbReference>
<dbReference type="Gene3D" id="2.40.30.10">
    <property type="entry name" value="Translation factors"/>
    <property type="match status" value="1"/>
</dbReference>
<dbReference type="AlphaFoldDB" id="A0A6U4GMF3"/>
<keyword evidence="5 7" id="KW-0520">NAD</keyword>
<reference evidence="9" key="1">
    <citation type="submission" date="2021-01" db="EMBL/GenBank/DDBJ databases">
        <authorList>
            <person name="Corre E."/>
            <person name="Pelletier E."/>
            <person name="Niang G."/>
            <person name="Scheremetjew M."/>
            <person name="Finn R."/>
            <person name="Kale V."/>
            <person name="Holt S."/>
            <person name="Cochrane G."/>
            <person name="Meng A."/>
            <person name="Brown T."/>
            <person name="Cohen L."/>
        </authorList>
    </citation>
    <scope>NUCLEOTIDE SEQUENCE</scope>
    <source>
        <strain evidence="9">CCMP2877</strain>
    </source>
</reference>
<dbReference type="Pfam" id="PF00970">
    <property type="entry name" value="FAD_binding_6"/>
    <property type="match status" value="1"/>
</dbReference>
<dbReference type="Pfam" id="PF00175">
    <property type="entry name" value="NAD_binding_1"/>
    <property type="match status" value="1"/>
</dbReference>
<dbReference type="InterPro" id="IPR017938">
    <property type="entry name" value="Riboflavin_synthase-like_b-brl"/>
</dbReference>
<evidence type="ECO:0000259" key="8">
    <source>
        <dbReference type="PROSITE" id="PS51384"/>
    </source>
</evidence>
<dbReference type="SUPFAM" id="SSF63380">
    <property type="entry name" value="Riboflavin synthase domain-like"/>
    <property type="match status" value="1"/>
</dbReference>
<feature type="binding site" evidence="6">
    <location>
        <position position="111"/>
    </location>
    <ligand>
        <name>FAD</name>
        <dbReference type="ChEBI" id="CHEBI:57692"/>
    </ligand>
</feature>
<dbReference type="PANTHER" id="PTHR19370">
    <property type="entry name" value="NADH-CYTOCHROME B5 REDUCTASE"/>
    <property type="match status" value="1"/>
</dbReference>
<protein>
    <recommendedName>
        <fullName evidence="7">NADH-cytochrome b5 reductase</fullName>
        <ecNumber evidence="7">1.6.2.2</ecNumber>
    </recommendedName>
</protein>
<evidence type="ECO:0000256" key="2">
    <source>
        <dbReference type="ARBA" id="ARBA00022630"/>
    </source>
</evidence>
<dbReference type="InterPro" id="IPR001433">
    <property type="entry name" value="OxRdtase_FAD/NAD-bd"/>
</dbReference>
<comment type="similarity">
    <text evidence="7">Belongs to the flavoprotein pyridine nucleotide cytochrome reductase family.</text>
</comment>
<feature type="binding site" evidence="6">
    <location>
        <position position="130"/>
    </location>
    <ligand>
        <name>FAD</name>
        <dbReference type="ChEBI" id="CHEBI:57692"/>
    </ligand>
</feature>
<evidence type="ECO:0000256" key="3">
    <source>
        <dbReference type="ARBA" id="ARBA00022827"/>
    </source>
</evidence>
<feature type="binding site" evidence="6">
    <location>
        <position position="128"/>
    </location>
    <ligand>
        <name>FAD</name>
        <dbReference type="ChEBI" id="CHEBI:57692"/>
    </ligand>
</feature>
<dbReference type="PROSITE" id="PS51384">
    <property type="entry name" value="FAD_FR"/>
    <property type="match status" value="1"/>
</dbReference>
<sequence length="306" mass="32598">MRRTLSLSLSLALTSNPNPNPNPRRMAMATAAGAGGLPGSLGGPPVAALVPPGECIFGEEFAAAPLLSREVITHDTRLLRFGLPAGKNLGLSTCACILLKCGEADGEPVVRPYTPVSTNALTGAFELLVKVYPDGKASGFLDRMAIGDEVECKHIPFNVKIQYPFGKKKLVMLVGGTGVTPMVQALHAVLGTPGDETEVTMVCGNRSQRDMLGREMLRNWERGFPGRLRVVDVLSAEPEDSDWAGARGFISREILEAHGCLPDDDTMVFVCGPPPMYNALCGPRDAKELTGVLAAMGFSAEQVFKF</sequence>
<feature type="domain" description="FAD-binding FR-type" evidence="8">
    <location>
        <begin position="59"/>
        <end position="171"/>
    </location>
</feature>
<evidence type="ECO:0000313" key="10">
    <source>
        <dbReference type="EMBL" id="CAD9256990.1"/>
    </source>
</evidence>
<evidence type="ECO:0000256" key="4">
    <source>
        <dbReference type="ARBA" id="ARBA00023002"/>
    </source>
</evidence>
<feature type="binding site" evidence="6">
    <location>
        <position position="112"/>
    </location>
    <ligand>
        <name>FAD</name>
        <dbReference type="ChEBI" id="CHEBI:57692"/>
    </ligand>
</feature>
<accession>A0A6U4GMF3</accession>
<gene>
    <name evidence="9" type="ORF">PPAR1163_LOCUS15357</name>
    <name evidence="10" type="ORF">PPAR1163_LOCUS15361</name>
</gene>
<proteinExistence type="inferred from homology"/>
<keyword evidence="4 7" id="KW-0560">Oxidoreductase</keyword>
<dbReference type="EC" id="1.6.2.2" evidence="7"/>
<comment type="cofactor">
    <cofactor evidence="1 6 7">
        <name>FAD</name>
        <dbReference type="ChEBI" id="CHEBI:57692"/>
    </cofactor>
</comment>
<dbReference type="SUPFAM" id="SSF52343">
    <property type="entry name" value="Ferredoxin reductase-like, C-terminal NADP-linked domain"/>
    <property type="match status" value="1"/>
</dbReference>
<dbReference type="EMBL" id="HBGJ01024049">
    <property type="protein sequence ID" value="CAD9256990.1"/>
    <property type="molecule type" value="Transcribed_RNA"/>
</dbReference>
<name>A0A6U4GMF3_9STRA</name>
<organism evidence="9">
    <name type="scientific">Phaeomonas parva</name>
    <dbReference type="NCBI Taxonomy" id="124430"/>
    <lineage>
        <taxon>Eukaryota</taxon>
        <taxon>Sar</taxon>
        <taxon>Stramenopiles</taxon>
        <taxon>Ochrophyta</taxon>
        <taxon>Pinguiophyceae</taxon>
        <taxon>Pinguiochrysidales</taxon>
        <taxon>Pinguiochrysidaceae</taxon>
        <taxon>Phaeomonas</taxon>
    </lineage>
</organism>
<dbReference type="PRINTS" id="PR00406">
    <property type="entry name" value="CYTB5RDTASE"/>
</dbReference>
<evidence type="ECO:0000256" key="6">
    <source>
        <dbReference type="PIRSR" id="PIRSR601834-1"/>
    </source>
</evidence>
<evidence type="ECO:0000256" key="5">
    <source>
        <dbReference type="ARBA" id="ARBA00023027"/>
    </source>
</evidence>
<dbReference type="Gene3D" id="3.40.50.80">
    <property type="entry name" value="Nucleotide-binding domain of ferredoxin-NADP reductase (FNR) module"/>
    <property type="match status" value="1"/>
</dbReference>
<dbReference type="InterPro" id="IPR001834">
    <property type="entry name" value="CBR-like"/>
</dbReference>
<dbReference type="PRINTS" id="PR00371">
    <property type="entry name" value="FPNCR"/>
</dbReference>
<feature type="binding site" evidence="6">
    <location>
        <position position="180"/>
    </location>
    <ligand>
        <name>FAD</name>
        <dbReference type="ChEBI" id="CHEBI:57692"/>
    </ligand>
</feature>
<dbReference type="CDD" id="cd06183">
    <property type="entry name" value="cyt_b5_reduct_like"/>
    <property type="match status" value="1"/>
</dbReference>
<evidence type="ECO:0000256" key="7">
    <source>
        <dbReference type="RuleBase" id="RU361226"/>
    </source>
</evidence>
<keyword evidence="2 6" id="KW-0285">Flavoprotein</keyword>
<dbReference type="EMBL" id="HBGJ01024045">
    <property type="protein sequence ID" value="CAD9256986.1"/>
    <property type="molecule type" value="Transcribed_RNA"/>
</dbReference>
<feature type="binding site" evidence="6">
    <location>
        <position position="113"/>
    </location>
    <ligand>
        <name>FAD</name>
        <dbReference type="ChEBI" id="CHEBI:57692"/>
    </ligand>
</feature>
<feature type="binding site" evidence="6">
    <location>
        <position position="138"/>
    </location>
    <ligand>
        <name>FAD</name>
        <dbReference type="ChEBI" id="CHEBI:57692"/>
    </ligand>
</feature>
<dbReference type="InterPro" id="IPR017927">
    <property type="entry name" value="FAD-bd_FR_type"/>
</dbReference>
<evidence type="ECO:0000313" key="9">
    <source>
        <dbReference type="EMBL" id="CAD9256986.1"/>
    </source>
</evidence>
<comment type="catalytic activity">
    <reaction evidence="7">
        <text>2 Fe(III)-[cytochrome b5] + NADH = 2 Fe(II)-[cytochrome b5] + NAD(+) + H(+)</text>
        <dbReference type="Rhea" id="RHEA:46680"/>
        <dbReference type="Rhea" id="RHEA-COMP:10438"/>
        <dbReference type="Rhea" id="RHEA-COMP:10439"/>
        <dbReference type="ChEBI" id="CHEBI:15378"/>
        <dbReference type="ChEBI" id="CHEBI:29033"/>
        <dbReference type="ChEBI" id="CHEBI:29034"/>
        <dbReference type="ChEBI" id="CHEBI:57540"/>
        <dbReference type="ChEBI" id="CHEBI:57945"/>
        <dbReference type="EC" id="1.6.2.2"/>
    </reaction>
</comment>
<feature type="binding site" evidence="6">
    <location>
        <position position="136"/>
    </location>
    <ligand>
        <name>FAD</name>
        <dbReference type="ChEBI" id="CHEBI:57692"/>
    </ligand>
</feature>
<evidence type="ECO:0000256" key="1">
    <source>
        <dbReference type="ARBA" id="ARBA00001974"/>
    </source>
</evidence>